<sequence>MEFAPHHLPANYFGSGGDDAFVDYDGGDEAGLSLLKSPGDLMLPLYDVLALKQGGPYGYGHAGKENEPLPLFEPLLLKQRHGRHSTLARTVSLSRLRNHQQSRKMIPSRPSSSSSSASTASVAFSTCKSPSPRTPLSVKNSSNISLGKGKSTPVRSLPTPSKTLNRKNSGSLRSSPLSSSSSGRRLRPATRADPARPKPSKTLPREVEEELRVLAFDMGDGAFNGAATLIVGNPDTNCHAVFWAKPDRTEFVFHHGRLKDKANDPHKSYSGSSNKSFSSSVSSSSHSNSMMSDHTADSDKCCGCMVRGEPETSTFDIPPRLDEYRLELILGIGKSGIKMEPKLAAMVVMKLFLGMEVPEVLRMY</sequence>
<name>A0ABR1R0N1_9PEZI</name>
<feature type="compositionally biased region" description="Low complexity" evidence="1">
    <location>
        <begin position="108"/>
        <end position="125"/>
    </location>
</feature>
<protein>
    <submittedName>
        <fullName evidence="2">Uncharacterized protein</fullName>
    </submittedName>
</protein>
<gene>
    <name evidence="2" type="ORF">PG991_016136</name>
</gene>
<reference evidence="2 3" key="1">
    <citation type="submission" date="2023-01" db="EMBL/GenBank/DDBJ databases">
        <title>Analysis of 21 Apiospora genomes using comparative genomics revels a genus with tremendous synthesis potential of carbohydrate active enzymes and secondary metabolites.</title>
        <authorList>
            <person name="Sorensen T."/>
        </authorList>
    </citation>
    <scope>NUCLEOTIDE SEQUENCE [LARGE SCALE GENOMIC DNA]</scope>
    <source>
        <strain evidence="2 3">CBS 20057</strain>
    </source>
</reference>
<proteinExistence type="predicted"/>
<keyword evidence="3" id="KW-1185">Reference proteome</keyword>
<evidence type="ECO:0000313" key="2">
    <source>
        <dbReference type="EMBL" id="KAK7994548.1"/>
    </source>
</evidence>
<feature type="compositionally biased region" description="Low complexity" evidence="1">
    <location>
        <begin position="268"/>
        <end position="292"/>
    </location>
</feature>
<feature type="region of interest" description="Disordered" evidence="1">
    <location>
        <begin position="93"/>
        <end position="206"/>
    </location>
</feature>
<feature type="compositionally biased region" description="Polar residues" evidence="1">
    <location>
        <begin position="158"/>
        <end position="168"/>
    </location>
</feature>
<comment type="caution">
    <text evidence="2">The sequence shown here is derived from an EMBL/GenBank/DDBJ whole genome shotgun (WGS) entry which is preliminary data.</text>
</comment>
<feature type="compositionally biased region" description="Low complexity" evidence="1">
    <location>
        <begin position="169"/>
        <end position="183"/>
    </location>
</feature>
<evidence type="ECO:0000313" key="3">
    <source>
        <dbReference type="Proteomes" id="UP001396898"/>
    </source>
</evidence>
<dbReference type="Proteomes" id="UP001396898">
    <property type="component" value="Unassembled WGS sequence"/>
</dbReference>
<feature type="region of interest" description="Disordered" evidence="1">
    <location>
        <begin position="262"/>
        <end position="292"/>
    </location>
</feature>
<organism evidence="2 3">
    <name type="scientific">Apiospora marii</name>
    <dbReference type="NCBI Taxonomy" id="335849"/>
    <lineage>
        <taxon>Eukaryota</taxon>
        <taxon>Fungi</taxon>
        <taxon>Dikarya</taxon>
        <taxon>Ascomycota</taxon>
        <taxon>Pezizomycotina</taxon>
        <taxon>Sordariomycetes</taxon>
        <taxon>Xylariomycetidae</taxon>
        <taxon>Amphisphaeriales</taxon>
        <taxon>Apiosporaceae</taxon>
        <taxon>Apiospora</taxon>
    </lineage>
</organism>
<accession>A0ABR1R0N1</accession>
<dbReference type="EMBL" id="JAQQWI010000024">
    <property type="protein sequence ID" value="KAK7994548.1"/>
    <property type="molecule type" value="Genomic_DNA"/>
</dbReference>
<evidence type="ECO:0000256" key="1">
    <source>
        <dbReference type="SAM" id="MobiDB-lite"/>
    </source>
</evidence>